<gene>
    <name evidence="1" type="ORF">SAMN05192529_108141</name>
</gene>
<evidence type="ECO:0000313" key="2">
    <source>
        <dbReference type="Proteomes" id="UP000199041"/>
    </source>
</evidence>
<evidence type="ECO:0000313" key="1">
    <source>
        <dbReference type="EMBL" id="SEA12044.1"/>
    </source>
</evidence>
<dbReference type="RefSeq" id="WP_091396772.1">
    <property type="nucleotide sequence ID" value="NZ_FNQY01000008.1"/>
</dbReference>
<name>A0A1H3YLY7_9BACT</name>
<dbReference type="STRING" id="551991.SAMN05192529_108141"/>
<sequence length="263" mass="29151">MEKNLRYTGPEGTPLLETINKMERLYQVPVAYFEGLAEEIMTKIRLGNLSGHLGFQVPEGYFAGLADQIMHRILSEQHTDAGGRQSLNSFQNAAVASELNEIAPFLLQIGNQNVYRVPAGYFERLSPLGYKEQDLQIQTTADAQGGKVIALTPRKRIWRTAVAAAAVVVVLFSGQRFFTNHHDAKVLPVSNNQFASKISTNNDSFAAGLSELSDEEIMGYLSTPDPAQKDSMSQQADEETQKAISNMTNEELENYLDRTPATY</sequence>
<organism evidence="1 2">
    <name type="scientific">Arachidicoccus rhizosphaerae</name>
    <dbReference type="NCBI Taxonomy" id="551991"/>
    <lineage>
        <taxon>Bacteria</taxon>
        <taxon>Pseudomonadati</taxon>
        <taxon>Bacteroidota</taxon>
        <taxon>Chitinophagia</taxon>
        <taxon>Chitinophagales</taxon>
        <taxon>Chitinophagaceae</taxon>
        <taxon>Arachidicoccus</taxon>
    </lineage>
</organism>
<reference evidence="1 2" key="1">
    <citation type="submission" date="2016-10" db="EMBL/GenBank/DDBJ databases">
        <authorList>
            <person name="de Groot N.N."/>
        </authorList>
    </citation>
    <scope>NUCLEOTIDE SEQUENCE [LARGE SCALE GENOMIC DNA]</scope>
    <source>
        <strain evidence="1 2">Vu-144</strain>
    </source>
</reference>
<dbReference type="OrthoDB" id="677448at2"/>
<dbReference type="EMBL" id="FNQY01000008">
    <property type="protein sequence ID" value="SEA12044.1"/>
    <property type="molecule type" value="Genomic_DNA"/>
</dbReference>
<dbReference type="Proteomes" id="UP000199041">
    <property type="component" value="Unassembled WGS sequence"/>
</dbReference>
<keyword evidence="2" id="KW-1185">Reference proteome</keyword>
<proteinExistence type="predicted"/>
<protein>
    <submittedName>
        <fullName evidence="1">Uncharacterized protein</fullName>
    </submittedName>
</protein>
<dbReference type="AlphaFoldDB" id="A0A1H3YLY7"/>
<accession>A0A1H3YLY7</accession>